<feature type="transmembrane region" description="Helical" evidence="6">
    <location>
        <begin position="339"/>
        <end position="358"/>
    </location>
</feature>
<name>A0A2Z4XXG3_9GAMM</name>
<feature type="transmembrane region" description="Helical" evidence="6">
    <location>
        <begin position="99"/>
        <end position="120"/>
    </location>
</feature>
<evidence type="ECO:0000256" key="3">
    <source>
        <dbReference type="ARBA" id="ARBA00022692"/>
    </source>
</evidence>
<evidence type="ECO:0000259" key="8">
    <source>
        <dbReference type="PROSITE" id="PS50850"/>
    </source>
</evidence>
<keyword evidence="3 6" id="KW-0812">Transmembrane</keyword>
<evidence type="ECO:0000313" key="12">
    <source>
        <dbReference type="Proteomes" id="UP000681131"/>
    </source>
</evidence>
<reference evidence="9 11" key="1">
    <citation type="submission" date="2017-06" db="EMBL/GenBank/DDBJ databases">
        <title>Complete genome of Francisella adeliensis.</title>
        <authorList>
            <person name="Vallesi A."/>
            <person name="Sjodin A."/>
        </authorList>
    </citation>
    <scope>NUCLEOTIDE SEQUENCE [LARGE SCALE GENOMIC DNA]</scope>
    <source>
        <strain evidence="9 11">FDC440</strain>
    </source>
</reference>
<keyword evidence="4 6" id="KW-1133">Transmembrane helix</keyword>
<proteinExistence type="predicted"/>
<evidence type="ECO:0000313" key="10">
    <source>
        <dbReference type="EMBL" id="QIW11342.1"/>
    </source>
</evidence>
<dbReference type="Gene3D" id="1.20.1720.10">
    <property type="entry name" value="Multidrug resistance protein D"/>
    <property type="match status" value="1"/>
</dbReference>
<dbReference type="InterPro" id="IPR050189">
    <property type="entry name" value="MFS_Efflux_Transporters"/>
</dbReference>
<feature type="transmembrane region" description="Helical" evidence="6">
    <location>
        <begin position="364"/>
        <end position="384"/>
    </location>
</feature>
<dbReference type="PROSITE" id="PS50850">
    <property type="entry name" value="MFS"/>
    <property type="match status" value="1"/>
</dbReference>
<dbReference type="Pfam" id="PF07690">
    <property type="entry name" value="MFS_1"/>
    <property type="match status" value="1"/>
</dbReference>
<evidence type="ECO:0000256" key="5">
    <source>
        <dbReference type="ARBA" id="ARBA00023136"/>
    </source>
</evidence>
<evidence type="ECO:0000256" key="4">
    <source>
        <dbReference type="ARBA" id="ARBA00022989"/>
    </source>
</evidence>
<keyword evidence="7" id="KW-0732">Signal</keyword>
<dbReference type="SUPFAM" id="SSF103473">
    <property type="entry name" value="MFS general substrate transporter"/>
    <property type="match status" value="1"/>
</dbReference>
<reference evidence="10 12" key="2">
    <citation type="submission" date="2019-08" db="EMBL/GenBank/DDBJ databases">
        <title>Complete genome sequences of Francisella adeliensis (FSC1325 and FSC1326).</title>
        <authorList>
            <person name="Ohrman C."/>
            <person name="Uneklint I."/>
            <person name="Vallesi A."/>
            <person name="Karlsson L."/>
            <person name="Sjodin A."/>
        </authorList>
    </citation>
    <scope>NUCLEOTIDE SEQUENCE [LARGE SCALE GENOMIC DNA]</scope>
    <source>
        <strain evidence="10 12">FSC1325</strain>
    </source>
</reference>
<feature type="transmembrane region" description="Helical" evidence="6">
    <location>
        <begin position="74"/>
        <end position="93"/>
    </location>
</feature>
<feature type="chain" id="PRO_5016343636" evidence="7">
    <location>
        <begin position="21"/>
        <end position="388"/>
    </location>
</feature>
<feature type="signal peptide" evidence="7">
    <location>
        <begin position="1"/>
        <end position="20"/>
    </location>
</feature>
<evidence type="ECO:0000256" key="1">
    <source>
        <dbReference type="ARBA" id="ARBA00004651"/>
    </source>
</evidence>
<keyword evidence="2" id="KW-1003">Cell membrane</keyword>
<dbReference type="GO" id="GO:0005886">
    <property type="term" value="C:plasma membrane"/>
    <property type="evidence" value="ECO:0007669"/>
    <property type="project" value="UniProtKB-SubCell"/>
</dbReference>
<evidence type="ECO:0000313" key="11">
    <source>
        <dbReference type="Proteomes" id="UP000251120"/>
    </source>
</evidence>
<protein>
    <submittedName>
        <fullName evidence="9 10">MFS transporter</fullName>
    </submittedName>
</protein>
<feature type="transmembrane region" description="Helical" evidence="6">
    <location>
        <begin position="209"/>
        <end position="233"/>
    </location>
</feature>
<dbReference type="PANTHER" id="PTHR43124">
    <property type="entry name" value="PURINE EFFLUX PUMP PBUE"/>
    <property type="match status" value="1"/>
</dbReference>
<dbReference type="PANTHER" id="PTHR43124:SF3">
    <property type="entry name" value="CHLORAMPHENICOL EFFLUX PUMP RV0191"/>
    <property type="match status" value="1"/>
</dbReference>
<dbReference type="EMBL" id="CP043424">
    <property type="protein sequence ID" value="QIW11342.1"/>
    <property type="molecule type" value="Genomic_DNA"/>
</dbReference>
<feature type="transmembrane region" description="Helical" evidence="6">
    <location>
        <begin position="44"/>
        <end position="62"/>
    </location>
</feature>
<dbReference type="OrthoDB" id="5653806at2"/>
<feature type="transmembrane region" description="Helical" evidence="6">
    <location>
        <begin position="275"/>
        <end position="296"/>
    </location>
</feature>
<comment type="subcellular location">
    <subcellularLocation>
        <location evidence="1">Cell membrane</location>
        <topology evidence="1">Multi-pass membrane protein</topology>
    </subcellularLocation>
</comment>
<dbReference type="AlphaFoldDB" id="A0A2Z4XXG3"/>
<keyword evidence="5 6" id="KW-0472">Membrane</keyword>
<evidence type="ECO:0000313" key="9">
    <source>
        <dbReference type="EMBL" id="AXA33113.1"/>
    </source>
</evidence>
<dbReference type="InterPro" id="IPR036259">
    <property type="entry name" value="MFS_trans_sf"/>
</dbReference>
<feature type="transmembrane region" description="Helical" evidence="6">
    <location>
        <begin position="302"/>
        <end position="319"/>
    </location>
</feature>
<gene>
    <name evidence="9" type="ORF">CDH04_01180</name>
    <name evidence="10" type="ORF">FZC43_01180</name>
</gene>
<dbReference type="EMBL" id="CP021781">
    <property type="protein sequence ID" value="AXA33113.1"/>
    <property type="molecule type" value="Genomic_DNA"/>
</dbReference>
<evidence type="ECO:0000256" key="2">
    <source>
        <dbReference type="ARBA" id="ARBA00022475"/>
    </source>
</evidence>
<dbReference type="Proteomes" id="UP000251120">
    <property type="component" value="Chromosome"/>
</dbReference>
<organism evidence="9 11">
    <name type="scientific">Francisella adeliensis</name>
    <dbReference type="NCBI Taxonomy" id="2007306"/>
    <lineage>
        <taxon>Bacteria</taxon>
        <taxon>Pseudomonadati</taxon>
        <taxon>Pseudomonadota</taxon>
        <taxon>Gammaproteobacteria</taxon>
        <taxon>Thiotrichales</taxon>
        <taxon>Francisellaceae</taxon>
        <taxon>Francisella</taxon>
    </lineage>
</organism>
<dbReference type="InterPro" id="IPR020846">
    <property type="entry name" value="MFS_dom"/>
</dbReference>
<feature type="transmembrane region" description="Helical" evidence="6">
    <location>
        <begin position="132"/>
        <end position="153"/>
    </location>
</feature>
<evidence type="ECO:0000256" key="6">
    <source>
        <dbReference type="SAM" id="Phobius"/>
    </source>
</evidence>
<feature type="transmembrane region" description="Helical" evidence="6">
    <location>
        <begin position="245"/>
        <end position="263"/>
    </location>
</feature>
<dbReference type="RefSeq" id="WP_112869287.1">
    <property type="nucleotide sequence ID" value="NZ_CP021781.1"/>
</dbReference>
<dbReference type="KEGG" id="fad:CDH04_01180"/>
<accession>A0A2Z4XXG3</accession>
<dbReference type="GO" id="GO:0022857">
    <property type="term" value="F:transmembrane transporter activity"/>
    <property type="evidence" value="ECO:0007669"/>
    <property type="project" value="InterPro"/>
</dbReference>
<feature type="transmembrane region" description="Helical" evidence="6">
    <location>
        <begin position="159"/>
        <end position="181"/>
    </location>
</feature>
<feature type="domain" description="Major facilitator superfamily (MFS) profile" evidence="8">
    <location>
        <begin position="1"/>
        <end position="385"/>
    </location>
</feature>
<dbReference type="InterPro" id="IPR011701">
    <property type="entry name" value="MFS"/>
</dbReference>
<sequence length="388" mass="42423">MKNYKIAILLSYISIASASAVILNPALPHISTEMNLHNGTVEWLVSIFLIGYVIGQLAYGPIAKRFGDAVTLRIGLSINLIGIIICLFGGQLLSMPILLIGRFITAIGSSAGLVCTFIILNNSVEESRAKTALSFATISFALSITLAVLIGGMISTYSHWYYCFYALLIHGIIMLILSFIYHNNKDNNFDLNITNILNGYKEALSNPRLVVFSLSIGAMTVFSYCYSTSSPFITHQMFGFTSAQYGVWNSLTTIGIISGSFLVAKLINKYRSESLLTIALASLIVLIVILALLQVYSLVSPVIFFILVTLMYFVCNFIYPTASHLASNAIECRANASGAMNFVNMSTGVLGVSIMGYIPIQYIWSFMLICLILPIICLILIPLVKANN</sequence>
<keyword evidence="12" id="KW-1185">Reference proteome</keyword>
<evidence type="ECO:0000256" key="7">
    <source>
        <dbReference type="SAM" id="SignalP"/>
    </source>
</evidence>
<dbReference type="Proteomes" id="UP000681131">
    <property type="component" value="Chromosome"/>
</dbReference>